<evidence type="ECO:0000259" key="12">
    <source>
        <dbReference type="Pfam" id="PF08245"/>
    </source>
</evidence>
<keyword evidence="7" id="KW-0067">ATP-binding</keyword>
<dbReference type="EMBL" id="VIWT01000002">
    <property type="protein sequence ID" value="TWF90970.1"/>
    <property type="molecule type" value="Genomic_DNA"/>
</dbReference>
<dbReference type="InterPro" id="IPR013221">
    <property type="entry name" value="Mur_ligase_cen"/>
</dbReference>
<evidence type="ECO:0000313" key="13">
    <source>
        <dbReference type="EMBL" id="TWF90970.1"/>
    </source>
</evidence>
<protein>
    <recommendedName>
        <fullName evidence="7">UDP-N-acetylmuramyl-tripeptide synthetase</fullName>
        <ecNumber evidence="7">6.3.2.-</ecNumber>
    </recommendedName>
    <alternativeName>
        <fullName evidence="7">UDP-MurNAc-tripeptide synthetase</fullName>
    </alternativeName>
</protein>
<dbReference type="SUPFAM" id="SSF63418">
    <property type="entry name" value="MurE/MurF N-terminal domain"/>
    <property type="match status" value="1"/>
</dbReference>
<feature type="region of interest" description="Disordered" evidence="9">
    <location>
        <begin position="504"/>
        <end position="525"/>
    </location>
</feature>
<dbReference type="UniPathway" id="UPA00219"/>
<sequence>MTGNSASTPRRGSPAPPAVLLSELARLWPGAELRGGDAAVVDCTHDSRQVRPGWLFCAMVGARHDGHDHAPAALAAGASALLVQRFLDLAVPQLRVPNVRWAVGPAAAAIHGRPADRLAIVGITGTNGKTTTSYLLHSVFVAAGRPAGLLGTVETRIGAHRWSSPLTTLEAPDLQRAFARMRREGVRSAVMEVSSHALDQHRVAGVTFDVGMFTNLSAEHLDYHGTVEQYYHAKSLLFTAERCRRALICVDDEWGVRLAAQCDVPALTFGHSGRAEARITAAVTDRRGTRIRLRCPDGPVELTAPLVGLCNAANLAAAYLAARAVGVPREEAVSGIALCDSVPGRFEPVDAGQPFLVVVDYAHTPGAIGAQVATARSLAGPAGWVHVVVGCRGGRDRYKRPEAGRMAATADVAFLTSDSPGHEDPEAIVAQMLTGTLGLPRRQVVVELDRAEAIRLAVTAARPGDVVLILGRGHETCQQVAGRALPFDDRGRARAALRALGWTGARAPARSRRRPSPATAPVRPS</sequence>
<proteinExistence type="inferred from homology"/>
<dbReference type="RefSeq" id="WP_145908629.1">
    <property type="nucleotide sequence ID" value="NZ_BAAAMZ010000002.1"/>
</dbReference>
<keyword evidence="4 7" id="KW-0573">Peptidoglycan synthesis</keyword>
<dbReference type="Pfam" id="PF08245">
    <property type="entry name" value="Mur_ligase_M"/>
    <property type="match status" value="1"/>
</dbReference>
<evidence type="ECO:0000256" key="2">
    <source>
        <dbReference type="ARBA" id="ARBA00022618"/>
    </source>
</evidence>
<dbReference type="NCBIfam" id="TIGR01085">
    <property type="entry name" value="murE"/>
    <property type="match status" value="1"/>
</dbReference>
<evidence type="ECO:0000256" key="5">
    <source>
        <dbReference type="ARBA" id="ARBA00023306"/>
    </source>
</evidence>
<evidence type="ECO:0000256" key="6">
    <source>
        <dbReference type="ARBA" id="ARBA00023316"/>
    </source>
</evidence>
<dbReference type="Gene3D" id="3.40.1390.10">
    <property type="entry name" value="MurE/MurF, N-terminal domain"/>
    <property type="match status" value="1"/>
</dbReference>
<keyword evidence="7" id="KW-0963">Cytoplasm</keyword>
<keyword evidence="5 7" id="KW-0131">Cell cycle</keyword>
<comment type="similarity">
    <text evidence="1 7">Belongs to the MurCDEF family. MurE subfamily.</text>
</comment>
<dbReference type="InterPro" id="IPR036565">
    <property type="entry name" value="Mur-like_cat_sf"/>
</dbReference>
<feature type="binding site" evidence="7">
    <location>
        <begin position="167"/>
        <end position="168"/>
    </location>
    <ligand>
        <name>UDP-N-acetyl-alpha-D-muramoyl-L-alanyl-D-glutamate</name>
        <dbReference type="ChEBI" id="CHEBI:83900"/>
    </ligand>
</feature>
<dbReference type="OrthoDB" id="9800958at2"/>
<dbReference type="HAMAP" id="MF_00208">
    <property type="entry name" value="MurE"/>
    <property type="match status" value="1"/>
</dbReference>
<evidence type="ECO:0000256" key="8">
    <source>
        <dbReference type="RuleBase" id="RU004135"/>
    </source>
</evidence>
<evidence type="ECO:0000256" key="4">
    <source>
        <dbReference type="ARBA" id="ARBA00022984"/>
    </source>
</evidence>
<dbReference type="GO" id="GO:0005737">
    <property type="term" value="C:cytoplasm"/>
    <property type="evidence" value="ECO:0007669"/>
    <property type="project" value="UniProtKB-SubCell"/>
</dbReference>
<dbReference type="InterPro" id="IPR036615">
    <property type="entry name" value="Mur_ligase_C_dom_sf"/>
</dbReference>
<dbReference type="GO" id="GO:0009252">
    <property type="term" value="P:peptidoglycan biosynthetic process"/>
    <property type="evidence" value="ECO:0007669"/>
    <property type="project" value="UniProtKB-UniRule"/>
</dbReference>
<keyword evidence="7" id="KW-0547">Nucleotide-binding</keyword>
<evidence type="ECO:0000313" key="14">
    <source>
        <dbReference type="Proteomes" id="UP000317940"/>
    </source>
</evidence>
<feature type="binding site" evidence="7">
    <location>
        <begin position="125"/>
        <end position="131"/>
    </location>
    <ligand>
        <name>ATP</name>
        <dbReference type="ChEBI" id="CHEBI:30616"/>
    </ligand>
</feature>
<dbReference type="Gene3D" id="3.40.1190.10">
    <property type="entry name" value="Mur-like, catalytic domain"/>
    <property type="match status" value="1"/>
</dbReference>
<feature type="binding site" evidence="7">
    <location>
        <position position="200"/>
    </location>
    <ligand>
        <name>UDP-N-acetyl-alpha-D-muramoyl-L-alanyl-D-glutamate</name>
        <dbReference type="ChEBI" id="CHEBI:83900"/>
    </ligand>
</feature>
<feature type="compositionally biased region" description="Low complexity" evidence="9">
    <location>
        <begin position="516"/>
        <end position="525"/>
    </location>
</feature>
<feature type="domain" description="Mur ligase N-terminal catalytic" evidence="10">
    <location>
        <begin position="44"/>
        <end position="86"/>
    </location>
</feature>
<dbReference type="AlphaFoldDB" id="A0A561TV36"/>
<comment type="PTM">
    <text evidence="7">Carboxylation is probably crucial for Mg(2+) binding and, consequently, for the gamma-phosphate positioning of ATP.</text>
</comment>
<accession>A0A561TV36</accession>
<name>A0A561TV36_9ACTN</name>
<comment type="cofactor">
    <cofactor evidence="7">
        <name>Mg(2+)</name>
        <dbReference type="ChEBI" id="CHEBI:18420"/>
    </cofactor>
</comment>
<dbReference type="InterPro" id="IPR005761">
    <property type="entry name" value="UDP-N-AcMur-Glu-dNH2Pim_ligase"/>
</dbReference>
<comment type="pathway">
    <text evidence="7 8">Cell wall biogenesis; peptidoglycan biosynthesis.</text>
</comment>
<feature type="binding site" evidence="7">
    <location>
        <position position="47"/>
    </location>
    <ligand>
        <name>UDP-N-acetyl-alpha-D-muramoyl-L-alanyl-D-glutamate</name>
        <dbReference type="ChEBI" id="CHEBI:83900"/>
    </ligand>
</feature>
<dbReference type="Proteomes" id="UP000317940">
    <property type="component" value="Unassembled WGS sequence"/>
</dbReference>
<keyword evidence="14" id="KW-1185">Reference proteome</keyword>
<dbReference type="Gene3D" id="3.90.190.20">
    <property type="entry name" value="Mur ligase, C-terminal domain"/>
    <property type="match status" value="1"/>
</dbReference>
<evidence type="ECO:0000259" key="11">
    <source>
        <dbReference type="Pfam" id="PF02875"/>
    </source>
</evidence>
<evidence type="ECO:0000259" key="10">
    <source>
        <dbReference type="Pfam" id="PF01225"/>
    </source>
</evidence>
<dbReference type="Pfam" id="PF02875">
    <property type="entry name" value="Mur_ligase_C"/>
    <property type="match status" value="1"/>
</dbReference>
<feature type="domain" description="Mur ligase central" evidence="12">
    <location>
        <begin position="123"/>
        <end position="322"/>
    </location>
</feature>
<dbReference type="InterPro" id="IPR004101">
    <property type="entry name" value="Mur_ligase_C"/>
</dbReference>
<gene>
    <name evidence="7" type="primary">murE</name>
    <name evidence="13" type="ORF">FHX73_1282</name>
</gene>
<organism evidence="13 14">
    <name type="scientific">Kitasatospora viridis</name>
    <dbReference type="NCBI Taxonomy" id="281105"/>
    <lineage>
        <taxon>Bacteria</taxon>
        <taxon>Bacillati</taxon>
        <taxon>Actinomycetota</taxon>
        <taxon>Actinomycetes</taxon>
        <taxon>Kitasatosporales</taxon>
        <taxon>Streptomycetaceae</taxon>
        <taxon>Kitasatospora</taxon>
    </lineage>
</organism>
<dbReference type="PANTHER" id="PTHR23135:SF4">
    <property type="entry name" value="UDP-N-ACETYLMURAMOYL-L-ALANYL-D-GLUTAMATE--2,6-DIAMINOPIMELATE LIGASE MURE HOMOLOG, CHLOROPLASTIC"/>
    <property type="match status" value="1"/>
</dbReference>
<dbReference type="InterPro" id="IPR000713">
    <property type="entry name" value="Mur_ligase_N"/>
</dbReference>
<dbReference type="Pfam" id="PF01225">
    <property type="entry name" value="Mur_ligase"/>
    <property type="match status" value="1"/>
</dbReference>
<keyword evidence="6 7" id="KW-0961">Cell wall biogenesis/degradation</keyword>
<evidence type="ECO:0000256" key="7">
    <source>
        <dbReference type="HAMAP-Rule" id="MF_00208"/>
    </source>
</evidence>
<feature type="binding site" evidence="7">
    <location>
        <position position="202"/>
    </location>
    <ligand>
        <name>UDP-N-acetyl-alpha-D-muramoyl-L-alanyl-D-glutamate</name>
        <dbReference type="ChEBI" id="CHEBI:83900"/>
    </ligand>
</feature>
<dbReference type="SUPFAM" id="SSF53623">
    <property type="entry name" value="MurD-like peptide ligases, catalytic domain"/>
    <property type="match status" value="1"/>
</dbReference>
<keyword evidence="2 7" id="KW-0132">Cell division</keyword>
<evidence type="ECO:0000256" key="9">
    <source>
        <dbReference type="SAM" id="MobiDB-lite"/>
    </source>
</evidence>
<feature type="binding site" evidence="7">
    <location>
        <position position="194"/>
    </location>
    <ligand>
        <name>UDP-N-acetyl-alpha-D-muramoyl-L-alanyl-D-glutamate</name>
        <dbReference type="ChEBI" id="CHEBI:83900"/>
    </ligand>
</feature>
<reference evidence="13 14" key="1">
    <citation type="submission" date="2019-06" db="EMBL/GenBank/DDBJ databases">
        <title>Sequencing the genomes of 1000 actinobacteria strains.</title>
        <authorList>
            <person name="Klenk H.-P."/>
        </authorList>
    </citation>
    <scope>NUCLEOTIDE SEQUENCE [LARGE SCALE GENOMIC DNA]</scope>
    <source>
        <strain evidence="13 14">DSM 44826</strain>
    </source>
</reference>
<comment type="function">
    <text evidence="7">Catalyzes the addition of an amino acid to the nucleotide precursor UDP-N-acetylmuramoyl-L-alanyl-D-glutamate (UMAG) in the biosynthesis of bacterial cell-wall peptidoglycan.</text>
</comment>
<dbReference type="GO" id="GO:0071555">
    <property type="term" value="P:cell wall organization"/>
    <property type="evidence" value="ECO:0007669"/>
    <property type="project" value="UniProtKB-KW"/>
</dbReference>
<feature type="domain" description="Mur ligase C-terminal" evidence="11">
    <location>
        <begin position="344"/>
        <end position="473"/>
    </location>
</feature>
<keyword evidence="3 7" id="KW-0133">Cell shape</keyword>
<comment type="subcellular location">
    <subcellularLocation>
        <location evidence="7 8">Cytoplasm</location>
    </subcellularLocation>
</comment>
<comment type="caution">
    <text evidence="7">Lacks conserved residue(s) required for the propagation of feature annotation.</text>
</comment>
<dbReference type="PANTHER" id="PTHR23135">
    <property type="entry name" value="MUR LIGASE FAMILY MEMBER"/>
    <property type="match status" value="1"/>
</dbReference>
<dbReference type="GO" id="GO:0005524">
    <property type="term" value="F:ATP binding"/>
    <property type="evidence" value="ECO:0007669"/>
    <property type="project" value="UniProtKB-UniRule"/>
</dbReference>
<feature type="modified residue" description="N6-carboxylysine" evidence="7">
    <location>
        <position position="234"/>
    </location>
</feature>
<dbReference type="GO" id="GO:0051301">
    <property type="term" value="P:cell division"/>
    <property type="evidence" value="ECO:0007669"/>
    <property type="project" value="UniProtKB-KW"/>
</dbReference>
<evidence type="ECO:0000256" key="1">
    <source>
        <dbReference type="ARBA" id="ARBA00005898"/>
    </source>
</evidence>
<dbReference type="SUPFAM" id="SSF53244">
    <property type="entry name" value="MurD-like peptide ligases, peptide-binding domain"/>
    <property type="match status" value="1"/>
</dbReference>
<keyword evidence="7 13" id="KW-0436">Ligase</keyword>
<dbReference type="GO" id="GO:0016881">
    <property type="term" value="F:acid-amino acid ligase activity"/>
    <property type="evidence" value="ECO:0007669"/>
    <property type="project" value="UniProtKB-UniRule"/>
</dbReference>
<dbReference type="GO" id="GO:0000287">
    <property type="term" value="F:magnesium ion binding"/>
    <property type="evidence" value="ECO:0007669"/>
    <property type="project" value="UniProtKB-UniRule"/>
</dbReference>
<dbReference type="NCBIfam" id="NF001126">
    <property type="entry name" value="PRK00139.1-4"/>
    <property type="match status" value="1"/>
</dbReference>
<dbReference type="GO" id="GO:0008360">
    <property type="term" value="P:regulation of cell shape"/>
    <property type="evidence" value="ECO:0007669"/>
    <property type="project" value="UniProtKB-KW"/>
</dbReference>
<comment type="caution">
    <text evidence="13">The sequence shown here is derived from an EMBL/GenBank/DDBJ whole genome shotgun (WGS) entry which is preliminary data.</text>
</comment>
<evidence type="ECO:0000256" key="3">
    <source>
        <dbReference type="ARBA" id="ARBA00022960"/>
    </source>
</evidence>
<keyword evidence="7" id="KW-0460">Magnesium</keyword>
<dbReference type="EC" id="6.3.2.-" evidence="7"/>
<dbReference type="InterPro" id="IPR035911">
    <property type="entry name" value="MurE/MurF_N"/>
</dbReference>